<dbReference type="InterPro" id="IPR035895">
    <property type="entry name" value="HPr-like_sf"/>
</dbReference>
<dbReference type="PROSITE" id="PS00369">
    <property type="entry name" value="PTS_HPR_HIS"/>
    <property type="match status" value="1"/>
</dbReference>
<dbReference type="NCBIfam" id="TIGR01003">
    <property type="entry name" value="PTS_HPr_family"/>
    <property type="match status" value="1"/>
</dbReference>
<feature type="domain" description="HPr" evidence="6">
    <location>
        <begin position="1"/>
        <end position="89"/>
    </location>
</feature>
<reference evidence="7 8" key="1">
    <citation type="submission" date="2020-08" db="EMBL/GenBank/DDBJ databases">
        <title>Sequencing the genomes of 1000 actinobacteria strains.</title>
        <authorList>
            <person name="Klenk H.-P."/>
        </authorList>
    </citation>
    <scope>NUCLEOTIDE SEQUENCE [LARGE SCALE GENOMIC DNA]</scope>
    <source>
        <strain evidence="7 8">DSM 45258</strain>
    </source>
</reference>
<evidence type="ECO:0000313" key="7">
    <source>
        <dbReference type="EMBL" id="MBB3037809.1"/>
    </source>
</evidence>
<dbReference type="Pfam" id="PF00381">
    <property type="entry name" value="PTS-HPr"/>
    <property type="match status" value="1"/>
</dbReference>
<dbReference type="PROSITE" id="PS51350">
    <property type="entry name" value="PTS_HPR_DOM"/>
    <property type="match status" value="1"/>
</dbReference>
<comment type="caution">
    <text evidence="7">The sequence shown here is derived from an EMBL/GenBank/DDBJ whole genome shotgun (WGS) entry which is preliminary data.</text>
</comment>
<dbReference type="Proteomes" id="UP000567922">
    <property type="component" value="Unassembled WGS sequence"/>
</dbReference>
<dbReference type="InterPro" id="IPR001020">
    <property type="entry name" value="PTS_HPr_His_P_site"/>
</dbReference>
<dbReference type="SUPFAM" id="SSF55594">
    <property type="entry name" value="HPr-like"/>
    <property type="match status" value="1"/>
</dbReference>
<comment type="function">
    <text evidence="1">General (non sugar-specific) component of the phosphoenolpyruvate-dependent sugar phosphotransferase system (sugar PTS). This major carbohydrate active-transport system catalyzes the phosphorylation of incoming sugar substrates concomitantly with their translocation across the cell membrane. The phosphoryl group from phosphoenolpyruvate (PEP) is transferred to the phosphoryl carrier protein HPr by enzyme I. Phospho-HPr then transfers it to the PTS EIIA domain.</text>
</comment>
<keyword evidence="5" id="KW-0598">Phosphotransferase system</keyword>
<dbReference type="GO" id="GO:0009401">
    <property type="term" value="P:phosphoenolpyruvate-dependent sugar phosphotransferase system"/>
    <property type="evidence" value="ECO:0007669"/>
    <property type="project" value="UniProtKB-KW"/>
</dbReference>
<keyword evidence="8" id="KW-1185">Reference proteome</keyword>
<protein>
    <recommendedName>
        <fullName evidence="3">Phosphocarrier protein HPr</fullName>
    </recommendedName>
</protein>
<comment type="subcellular location">
    <subcellularLocation>
        <location evidence="2">Cytoplasm</location>
    </subcellularLocation>
</comment>
<gene>
    <name evidence="7" type="ORF">FHU29_002258</name>
</gene>
<dbReference type="InterPro" id="IPR050399">
    <property type="entry name" value="HPr"/>
</dbReference>
<accession>A0A839RNC2</accession>
<dbReference type="GO" id="GO:0005737">
    <property type="term" value="C:cytoplasm"/>
    <property type="evidence" value="ECO:0007669"/>
    <property type="project" value="UniProtKB-SubCell"/>
</dbReference>
<dbReference type="RefSeq" id="WP_064441308.1">
    <property type="nucleotide sequence ID" value="NZ_BDDI01000013.1"/>
</dbReference>
<dbReference type="EMBL" id="JACHWS010000002">
    <property type="protein sequence ID" value="MBB3037809.1"/>
    <property type="molecule type" value="Genomic_DNA"/>
</dbReference>
<keyword evidence="4" id="KW-0963">Cytoplasm</keyword>
<evidence type="ECO:0000256" key="4">
    <source>
        <dbReference type="ARBA" id="ARBA00022490"/>
    </source>
</evidence>
<evidence type="ECO:0000313" key="8">
    <source>
        <dbReference type="Proteomes" id="UP000567922"/>
    </source>
</evidence>
<dbReference type="Gene3D" id="3.30.1340.10">
    <property type="entry name" value="HPr-like"/>
    <property type="match status" value="1"/>
</dbReference>
<name>A0A839RNC2_9ACTN</name>
<dbReference type="PANTHER" id="PTHR33705:SF2">
    <property type="entry name" value="PHOSPHOCARRIER PROTEIN NPR"/>
    <property type="match status" value="1"/>
</dbReference>
<evidence type="ECO:0000256" key="2">
    <source>
        <dbReference type="ARBA" id="ARBA00004496"/>
    </source>
</evidence>
<evidence type="ECO:0000256" key="5">
    <source>
        <dbReference type="ARBA" id="ARBA00022683"/>
    </source>
</evidence>
<dbReference type="PANTHER" id="PTHR33705">
    <property type="entry name" value="PHOSPHOCARRIER PROTEIN HPR"/>
    <property type="match status" value="1"/>
</dbReference>
<evidence type="ECO:0000256" key="1">
    <source>
        <dbReference type="ARBA" id="ARBA00003681"/>
    </source>
</evidence>
<dbReference type="AlphaFoldDB" id="A0A839RNC2"/>
<dbReference type="CDD" id="cd00367">
    <property type="entry name" value="PTS-HPr_like"/>
    <property type="match status" value="1"/>
</dbReference>
<evidence type="ECO:0000259" key="6">
    <source>
        <dbReference type="PROSITE" id="PS51350"/>
    </source>
</evidence>
<sequence length="90" mass="9077">MPERSVVVGSTVGLHARPAALLVQSAASQTVPVSIAKKDGDFVDARSILMVIGLDARGGDEVVLRAEGDGADAALEAVAAVVAENHDSGK</sequence>
<proteinExistence type="predicted"/>
<organism evidence="7 8">
    <name type="scientific">Hoyosella altamirensis</name>
    <dbReference type="NCBI Taxonomy" id="616997"/>
    <lineage>
        <taxon>Bacteria</taxon>
        <taxon>Bacillati</taxon>
        <taxon>Actinomycetota</taxon>
        <taxon>Actinomycetes</taxon>
        <taxon>Mycobacteriales</taxon>
        <taxon>Hoyosellaceae</taxon>
        <taxon>Hoyosella</taxon>
    </lineage>
</organism>
<dbReference type="PRINTS" id="PR00107">
    <property type="entry name" value="PHOSPHOCPHPR"/>
</dbReference>
<evidence type="ECO:0000256" key="3">
    <source>
        <dbReference type="ARBA" id="ARBA00020422"/>
    </source>
</evidence>
<dbReference type="OrthoDB" id="9809047at2"/>
<dbReference type="InterPro" id="IPR000032">
    <property type="entry name" value="HPr-like"/>
</dbReference>